<keyword evidence="1" id="KW-1133">Transmembrane helix</keyword>
<protein>
    <submittedName>
        <fullName evidence="2">Uncharacterized protein</fullName>
    </submittedName>
</protein>
<dbReference type="STRING" id="419665.Maeo_0550"/>
<dbReference type="GeneID" id="5326731"/>
<keyword evidence="1" id="KW-0812">Transmembrane</keyword>
<gene>
    <name evidence="2" type="ordered locus">Maeo_0550</name>
</gene>
<dbReference type="AlphaFoldDB" id="A6UUG3"/>
<sequence length="224" mass="25203">MKKRQYVLYGLLFSLILTMSYGHEQIDVGYGKMTNDGIVYLDIIYVNYNISNLEPFTNFSLTAKADNVDFNNSSIYMPYVENTATGNLTGIITGKKLDNYKIVVSLRYYLNNSLVSKIMIYNIINITDKSNMAPNSETTINNESIEIENNTINNTIIKNIENGSSPNTSSFENITTNINKDNNLSKNITNIENGASSNNMWYIVMGLIMGAIVAITIIFLYDIK</sequence>
<keyword evidence="1" id="KW-0472">Membrane</keyword>
<feature type="transmembrane region" description="Helical" evidence="1">
    <location>
        <begin position="200"/>
        <end position="221"/>
    </location>
</feature>
<dbReference type="HOGENOM" id="CLU_1232762_0_0_2"/>
<evidence type="ECO:0000256" key="1">
    <source>
        <dbReference type="SAM" id="Phobius"/>
    </source>
</evidence>
<dbReference type="Proteomes" id="UP000001106">
    <property type="component" value="Chromosome"/>
</dbReference>
<reference evidence="2" key="1">
    <citation type="submission" date="2007-06" db="EMBL/GenBank/DDBJ databases">
        <title>Complete sequence of Methanococcus aeolicus Nankai-3.</title>
        <authorList>
            <consortium name="US DOE Joint Genome Institute"/>
            <person name="Copeland A."/>
            <person name="Lucas S."/>
            <person name="Lapidus A."/>
            <person name="Barry K."/>
            <person name="Glavina del Rio T."/>
            <person name="Dalin E."/>
            <person name="Tice H."/>
            <person name="Pitluck S."/>
            <person name="Chain P."/>
            <person name="Malfatti S."/>
            <person name="Shin M."/>
            <person name="Vergez L."/>
            <person name="Schmutz J."/>
            <person name="Larimer F."/>
            <person name="Land M."/>
            <person name="Hauser L."/>
            <person name="Kyrpides N."/>
            <person name="Lykidis A."/>
            <person name="Sieprawska-Lupa M."/>
            <person name="Whitman W.B."/>
            <person name="Richardson P."/>
        </authorList>
    </citation>
    <scope>NUCLEOTIDE SEQUENCE [LARGE SCALE GENOMIC DNA]</scope>
    <source>
        <strain evidence="2">Nankai-3</strain>
    </source>
</reference>
<evidence type="ECO:0000313" key="2">
    <source>
        <dbReference type="EMBL" id="ABR56135.1"/>
    </source>
</evidence>
<keyword evidence="3" id="KW-1185">Reference proteome</keyword>
<accession>A6UUG3</accession>
<dbReference type="KEGG" id="mae:Maeo_0550"/>
<dbReference type="EMBL" id="CP000743">
    <property type="protein sequence ID" value="ABR56135.1"/>
    <property type="molecule type" value="Genomic_DNA"/>
</dbReference>
<dbReference type="eggNOG" id="arCOG05039">
    <property type="taxonomic scope" value="Archaea"/>
</dbReference>
<dbReference type="RefSeq" id="WP_011973267.1">
    <property type="nucleotide sequence ID" value="NC_009635.1"/>
</dbReference>
<organism evidence="2 3">
    <name type="scientific">Methanococcus aeolicus (strain ATCC BAA-1280 / DSM 17508 / OCM 812 / Nankai-3)</name>
    <dbReference type="NCBI Taxonomy" id="419665"/>
    <lineage>
        <taxon>Archaea</taxon>
        <taxon>Methanobacteriati</taxon>
        <taxon>Methanobacteriota</taxon>
        <taxon>Methanomada group</taxon>
        <taxon>Methanococci</taxon>
        <taxon>Methanococcales</taxon>
        <taxon>Methanococcaceae</taxon>
        <taxon>Methanococcus</taxon>
    </lineage>
</organism>
<proteinExistence type="predicted"/>
<name>A6UUG3_META3</name>
<evidence type="ECO:0000313" key="3">
    <source>
        <dbReference type="Proteomes" id="UP000001106"/>
    </source>
</evidence>